<dbReference type="PANTHER" id="PTHR11814">
    <property type="entry name" value="SULFATE TRANSPORTER"/>
    <property type="match status" value="1"/>
</dbReference>
<proteinExistence type="predicted"/>
<evidence type="ECO:0000256" key="4">
    <source>
        <dbReference type="ARBA" id="ARBA00023136"/>
    </source>
</evidence>
<feature type="transmembrane region" description="Helical" evidence="6">
    <location>
        <begin position="472"/>
        <end position="492"/>
    </location>
</feature>
<keyword evidence="2 6" id="KW-0812">Transmembrane</keyword>
<dbReference type="InterPro" id="IPR001902">
    <property type="entry name" value="SLC26A/SulP_fam"/>
</dbReference>
<dbReference type="InterPro" id="IPR011547">
    <property type="entry name" value="SLC26A/SulP_dom"/>
</dbReference>
<organism evidence="8 9">
    <name type="scientific">Coregonus suidteri</name>
    <dbReference type="NCBI Taxonomy" id="861788"/>
    <lineage>
        <taxon>Eukaryota</taxon>
        <taxon>Metazoa</taxon>
        <taxon>Chordata</taxon>
        <taxon>Craniata</taxon>
        <taxon>Vertebrata</taxon>
        <taxon>Euteleostomi</taxon>
        <taxon>Actinopterygii</taxon>
        <taxon>Neopterygii</taxon>
        <taxon>Teleostei</taxon>
        <taxon>Protacanthopterygii</taxon>
        <taxon>Salmoniformes</taxon>
        <taxon>Salmonidae</taxon>
        <taxon>Coregoninae</taxon>
        <taxon>Coregonus</taxon>
    </lineage>
</organism>
<protein>
    <recommendedName>
        <fullName evidence="7">SLC26A/SulP transporter domain-containing protein</fullName>
    </recommendedName>
</protein>
<sequence length="574" mass="62674">MKKYVVTRPLYSEDAFADEHEKIHRHHKTVRHHVKQYFTCDLKRAKNAALSLLPFIGWMRIYQLKEWLLSDIVSGVSTGLVAVLQGLAYSLLASLPPWYGLFTAFFPVIVYFFLGTSRHISVGAFPVLSLMVGAVVTRLVPDEGPPVNITGFEGLTSDEQRSNGGRLCHLPHGDNADGVLPYSNMSLLLLSQLAMGLLQVGFIVMYLSDTLVSGFTTAAAVHILVSQLKFVLGLVVPGLSGPLSIIYTLEKIFVQIEKTNVCDLVTSILIMVVVFVVKEINDRYKAKLPVPIPIEVIMTVIACGVSYAFNFRVNYKVDVVGRIPVGYESPMAPNMQIFGQTAVEAFPMAIVGFAVAFSVAKVYSVKHDYIIDGNQELIAFGASNIFGAAFKSFAASTALSRSAVQESTGGKTQIAGLLSALIVMVVTLAIGFLLEPLPKSVLGAVVIVNLKGMLMQIREVPYLWRRDRPDCVVWLVTCLASILLGLDLGLAVGLGVELITVVFRAQLLALNPLRVLRKRNKALRKIRKLLKKGKLQMTSKGLLLTSSGPIEESEDESKNGGSGPAHDFKDLLSR</sequence>
<feature type="transmembrane region" description="Helical" evidence="6">
    <location>
        <begin position="228"/>
        <end position="249"/>
    </location>
</feature>
<feature type="transmembrane region" description="Helical" evidence="6">
    <location>
        <begin position="98"/>
        <end position="114"/>
    </location>
</feature>
<keyword evidence="9" id="KW-1185">Reference proteome</keyword>
<evidence type="ECO:0000313" key="8">
    <source>
        <dbReference type="EMBL" id="KAK6314811.1"/>
    </source>
</evidence>
<feature type="transmembrane region" description="Helical" evidence="6">
    <location>
        <begin position="414"/>
        <end position="434"/>
    </location>
</feature>
<feature type="transmembrane region" description="Helical" evidence="6">
    <location>
        <begin position="261"/>
        <end position="278"/>
    </location>
</feature>
<reference evidence="8 9" key="1">
    <citation type="submission" date="2021-04" db="EMBL/GenBank/DDBJ databases">
        <authorList>
            <person name="De Guttry C."/>
            <person name="Zahm M."/>
            <person name="Klopp C."/>
            <person name="Cabau C."/>
            <person name="Louis A."/>
            <person name="Berthelot C."/>
            <person name="Parey E."/>
            <person name="Roest Crollius H."/>
            <person name="Montfort J."/>
            <person name="Robinson-Rechavi M."/>
            <person name="Bucao C."/>
            <person name="Bouchez O."/>
            <person name="Gislard M."/>
            <person name="Lluch J."/>
            <person name="Milhes M."/>
            <person name="Lampietro C."/>
            <person name="Lopez Roques C."/>
            <person name="Donnadieu C."/>
            <person name="Braasch I."/>
            <person name="Desvignes T."/>
            <person name="Postlethwait J."/>
            <person name="Bobe J."/>
            <person name="Wedekind C."/>
            <person name="Guiguen Y."/>
        </authorList>
    </citation>
    <scope>NUCLEOTIDE SEQUENCE [LARGE SCALE GENOMIC DNA]</scope>
    <source>
        <strain evidence="8">Cs_M1</strain>
        <tissue evidence="8">Blood</tissue>
    </source>
</reference>
<keyword evidence="4 6" id="KW-0472">Membrane</keyword>
<feature type="transmembrane region" description="Helical" evidence="6">
    <location>
        <begin position="377"/>
        <end position="394"/>
    </location>
</feature>
<dbReference type="Pfam" id="PF00916">
    <property type="entry name" value="Sulfate_transp"/>
    <property type="match status" value="1"/>
</dbReference>
<accession>A0AAN8QX08</accession>
<evidence type="ECO:0000256" key="5">
    <source>
        <dbReference type="SAM" id="MobiDB-lite"/>
    </source>
</evidence>
<evidence type="ECO:0000259" key="7">
    <source>
        <dbReference type="Pfam" id="PF00916"/>
    </source>
</evidence>
<feature type="transmembrane region" description="Helical" evidence="6">
    <location>
        <begin position="345"/>
        <end position="365"/>
    </location>
</feature>
<comment type="caution">
    <text evidence="8">The sequence shown here is derived from an EMBL/GenBank/DDBJ whole genome shotgun (WGS) entry which is preliminary data.</text>
</comment>
<dbReference type="GO" id="GO:0016020">
    <property type="term" value="C:membrane"/>
    <property type="evidence" value="ECO:0007669"/>
    <property type="project" value="UniProtKB-SubCell"/>
</dbReference>
<evidence type="ECO:0000256" key="1">
    <source>
        <dbReference type="ARBA" id="ARBA00004141"/>
    </source>
</evidence>
<feature type="domain" description="SLC26A/SulP transporter" evidence="7">
    <location>
        <begin position="68"/>
        <end position="477"/>
    </location>
</feature>
<dbReference type="GO" id="GO:0055085">
    <property type="term" value="P:transmembrane transport"/>
    <property type="evidence" value="ECO:0007669"/>
    <property type="project" value="InterPro"/>
</dbReference>
<gene>
    <name evidence="8" type="ORF">J4Q44_G00143400</name>
</gene>
<keyword evidence="3 6" id="KW-1133">Transmembrane helix</keyword>
<comment type="subcellular location">
    <subcellularLocation>
        <location evidence="1">Membrane</location>
        <topology evidence="1">Multi-pass membrane protein</topology>
    </subcellularLocation>
</comment>
<feature type="transmembrane region" description="Helical" evidence="6">
    <location>
        <begin position="68"/>
        <end position="92"/>
    </location>
</feature>
<evidence type="ECO:0000313" key="9">
    <source>
        <dbReference type="Proteomes" id="UP001356427"/>
    </source>
</evidence>
<dbReference type="Proteomes" id="UP001356427">
    <property type="component" value="Unassembled WGS sequence"/>
</dbReference>
<evidence type="ECO:0000256" key="6">
    <source>
        <dbReference type="SAM" id="Phobius"/>
    </source>
</evidence>
<feature type="region of interest" description="Disordered" evidence="5">
    <location>
        <begin position="544"/>
        <end position="574"/>
    </location>
</feature>
<feature type="transmembrane region" description="Helical" evidence="6">
    <location>
        <begin position="290"/>
        <end position="309"/>
    </location>
</feature>
<name>A0AAN8QX08_9TELE</name>
<feature type="transmembrane region" description="Helical" evidence="6">
    <location>
        <begin position="440"/>
        <end position="460"/>
    </location>
</feature>
<dbReference type="AlphaFoldDB" id="A0AAN8QX08"/>
<dbReference type="EMBL" id="JAGTTL010000012">
    <property type="protein sequence ID" value="KAK6314811.1"/>
    <property type="molecule type" value="Genomic_DNA"/>
</dbReference>
<evidence type="ECO:0000256" key="3">
    <source>
        <dbReference type="ARBA" id="ARBA00022989"/>
    </source>
</evidence>
<evidence type="ECO:0000256" key="2">
    <source>
        <dbReference type="ARBA" id="ARBA00022692"/>
    </source>
</evidence>